<name>F8F669_PAEMK</name>
<sequence>MSIQNRNEAASFTKPFAHVHTLLTAHGFDEVAGKENSFYELPIRSEGESKGYPFRVYTRAAENNQLVVDLSEARFAAEGEVPAEVSAKADKLLATLREKLQGEPYKNESTPIDEAQNGRMSNNEEEVKQLGKVMTDYPTNKEVKESGMVPDPIQ</sequence>
<evidence type="ECO:0000313" key="2">
    <source>
        <dbReference type="EMBL" id="AEI42343.1"/>
    </source>
</evidence>
<dbReference type="AlphaFoldDB" id="F8F669"/>
<dbReference type="KEGG" id="pms:KNP414_03804"/>
<dbReference type="Proteomes" id="UP000006620">
    <property type="component" value="Chromosome"/>
</dbReference>
<evidence type="ECO:0000313" key="3">
    <source>
        <dbReference type="Proteomes" id="UP000006620"/>
    </source>
</evidence>
<dbReference type="RefSeq" id="WP_013917500.1">
    <property type="nucleotide sequence ID" value="NC_015690.1"/>
</dbReference>
<dbReference type="HOGENOM" id="CLU_1702517_0_0_9"/>
<gene>
    <name evidence="2" type="ordered locus">KNP414_03804</name>
</gene>
<reference evidence="2 3" key="2">
    <citation type="journal article" date="2013" name="Genome Announc.">
        <title>Genome Sequence of Growth-Improving Paenibacillus mucilaginosus Strain KNP414.</title>
        <authorList>
            <person name="Lu J.J."/>
            <person name="Wang J.F."/>
            <person name="Hu X.F."/>
        </authorList>
    </citation>
    <scope>NUCLEOTIDE SEQUENCE [LARGE SCALE GENOMIC DNA]</scope>
    <source>
        <strain evidence="2 3">KNP414</strain>
    </source>
</reference>
<accession>F8F669</accession>
<organism evidence="2 3">
    <name type="scientific">Paenibacillus mucilaginosus (strain KNP414)</name>
    <dbReference type="NCBI Taxonomy" id="1036673"/>
    <lineage>
        <taxon>Bacteria</taxon>
        <taxon>Bacillati</taxon>
        <taxon>Bacillota</taxon>
        <taxon>Bacilli</taxon>
        <taxon>Bacillales</taxon>
        <taxon>Paenibacillaceae</taxon>
        <taxon>Paenibacillus</taxon>
    </lineage>
</organism>
<feature type="region of interest" description="Disordered" evidence="1">
    <location>
        <begin position="100"/>
        <end position="154"/>
    </location>
</feature>
<dbReference type="PATRIC" id="fig|1036673.3.peg.3497"/>
<evidence type="ECO:0000256" key="1">
    <source>
        <dbReference type="SAM" id="MobiDB-lite"/>
    </source>
</evidence>
<proteinExistence type="predicted"/>
<dbReference type="EMBL" id="CP002869">
    <property type="protein sequence ID" value="AEI42343.1"/>
    <property type="molecule type" value="Genomic_DNA"/>
</dbReference>
<reference evidence="3" key="1">
    <citation type="submission" date="2011-06" db="EMBL/GenBank/DDBJ databases">
        <title>Complete genome sequence of Paenibacillus mucilaginosus KNP414.</title>
        <authorList>
            <person name="Wang J."/>
            <person name="Hu S."/>
            <person name="Hu X."/>
            <person name="Zhang B."/>
            <person name="Dong D."/>
            <person name="Zhang S."/>
            <person name="Zhao K."/>
            <person name="Wu D."/>
        </authorList>
    </citation>
    <scope>NUCLEOTIDE SEQUENCE [LARGE SCALE GENOMIC DNA]</scope>
    <source>
        <strain evidence="3">KNP414</strain>
    </source>
</reference>
<protein>
    <submittedName>
        <fullName evidence="2">Uncharacterized protein</fullName>
    </submittedName>
</protein>